<proteinExistence type="predicted"/>
<protein>
    <submittedName>
        <fullName evidence="1">Uncharacterized protein</fullName>
    </submittedName>
</protein>
<sequence length="18" mass="2072">MDEISERHLDKSKIGSNI</sequence>
<dbReference type="AlphaFoldDB" id="A0A2P2NFA2"/>
<dbReference type="EMBL" id="GGEC01060660">
    <property type="protein sequence ID" value="MBX41144.1"/>
    <property type="molecule type" value="Transcribed_RNA"/>
</dbReference>
<organism evidence="1">
    <name type="scientific">Rhizophora mucronata</name>
    <name type="common">Asiatic mangrove</name>
    <dbReference type="NCBI Taxonomy" id="61149"/>
    <lineage>
        <taxon>Eukaryota</taxon>
        <taxon>Viridiplantae</taxon>
        <taxon>Streptophyta</taxon>
        <taxon>Embryophyta</taxon>
        <taxon>Tracheophyta</taxon>
        <taxon>Spermatophyta</taxon>
        <taxon>Magnoliopsida</taxon>
        <taxon>eudicotyledons</taxon>
        <taxon>Gunneridae</taxon>
        <taxon>Pentapetalae</taxon>
        <taxon>rosids</taxon>
        <taxon>fabids</taxon>
        <taxon>Malpighiales</taxon>
        <taxon>Rhizophoraceae</taxon>
        <taxon>Rhizophora</taxon>
    </lineage>
</organism>
<reference evidence="1" key="1">
    <citation type="submission" date="2018-02" db="EMBL/GenBank/DDBJ databases">
        <title>Rhizophora mucronata_Transcriptome.</title>
        <authorList>
            <person name="Meera S.P."/>
            <person name="Sreeshan A."/>
            <person name="Augustine A."/>
        </authorList>
    </citation>
    <scope>NUCLEOTIDE SEQUENCE</scope>
    <source>
        <tissue evidence="1">Leaf</tissue>
    </source>
</reference>
<name>A0A2P2NFA2_RHIMU</name>
<evidence type="ECO:0000313" key="1">
    <source>
        <dbReference type="EMBL" id="MBX41144.1"/>
    </source>
</evidence>
<accession>A0A2P2NFA2</accession>